<evidence type="ECO:0000256" key="3">
    <source>
        <dbReference type="SAM" id="Coils"/>
    </source>
</evidence>
<keyword evidence="4" id="KW-0472">Membrane</keyword>
<dbReference type="GO" id="GO:0004715">
    <property type="term" value="F:non-membrane spanning protein tyrosine kinase activity"/>
    <property type="evidence" value="ECO:0007669"/>
    <property type="project" value="UniProtKB-EC"/>
</dbReference>
<dbReference type="RefSeq" id="WP_319834210.1">
    <property type="nucleotide sequence ID" value="NZ_CP138858.1"/>
</dbReference>
<dbReference type="InterPro" id="IPR033756">
    <property type="entry name" value="YlxH/NBP35"/>
</dbReference>
<dbReference type="InterPro" id="IPR027417">
    <property type="entry name" value="P-loop_NTPase"/>
</dbReference>
<dbReference type="InterPro" id="IPR050445">
    <property type="entry name" value="Bact_polysacc_biosynth/exp"/>
</dbReference>
<feature type="coiled-coil region" evidence="3">
    <location>
        <begin position="62"/>
        <end position="106"/>
    </location>
</feature>
<keyword evidence="3" id="KW-0175">Coiled coil</keyword>
<accession>A0ABZ0RPL4</accession>
<keyword evidence="2" id="KW-0067">ATP-binding</keyword>
<dbReference type="EC" id="2.7.10.2" evidence="5"/>
<evidence type="ECO:0000313" key="5">
    <source>
        <dbReference type="EMBL" id="WPJ97366.1"/>
    </source>
</evidence>
<name>A0ABZ0RPL4_9BACT</name>
<protein>
    <submittedName>
        <fullName evidence="5">Polysaccharide biosynthesis tyrosine autokinase</fullName>
        <ecNumber evidence="5">2.7.10.2</ecNumber>
    </submittedName>
</protein>
<dbReference type="SUPFAM" id="SSF52540">
    <property type="entry name" value="P-loop containing nucleoside triphosphate hydrolases"/>
    <property type="match status" value="1"/>
</dbReference>
<keyword evidence="5" id="KW-0808">Transferase</keyword>
<proteinExistence type="predicted"/>
<dbReference type="Gene3D" id="3.40.50.300">
    <property type="entry name" value="P-loop containing nucleotide triphosphate hydrolases"/>
    <property type="match status" value="1"/>
</dbReference>
<dbReference type="NCBIfam" id="TIGR01007">
    <property type="entry name" value="eps_fam"/>
    <property type="match status" value="1"/>
</dbReference>
<dbReference type="EMBL" id="CP138858">
    <property type="protein sequence ID" value="WPJ97366.1"/>
    <property type="molecule type" value="Genomic_DNA"/>
</dbReference>
<evidence type="ECO:0000256" key="2">
    <source>
        <dbReference type="ARBA" id="ARBA00022840"/>
    </source>
</evidence>
<dbReference type="CDD" id="cd05387">
    <property type="entry name" value="BY-kinase"/>
    <property type="match status" value="1"/>
</dbReference>
<keyword evidence="4" id="KW-0812">Transmembrane</keyword>
<keyword evidence="6" id="KW-1185">Reference proteome</keyword>
<evidence type="ECO:0000256" key="4">
    <source>
        <dbReference type="SAM" id="Phobius"/>
    </source>
</evidence>
<dbReference type="PANTHER" id="PTHR32309">
    <property type="entry name" value="TYROSINE-PROTEIN KINASE"/>
    <property type="match status" value="1"/>
</dbReference>
<dbReference type="PANTHER" id="PTHR32309:SF31">
    <property type="entry name" value="CAPSULAR EXOPOLYSACCHARIDE FAMILY"/>
    <property type="match status" value="1"/>
</dbReference>
<keyword evidence="4" id="KW-1133">Transmembrane helix</keyword>
<gene>
    <name evidence="5" type="ORF">SH580_06545</name>
</gene>
<dbReference type="Proteomes" id="UP001324993">
    <property type="component" value="Chromosome"/>
</dbReference>
<dbReference type="Pfam" id="PF10609">
    <property type="entry name" value="ParA"/>
    <property type="match status" value="1"/>
</dbReference>
<evidence type="ECO:0000313" key="6">
    <source>
        <dbReference type="Proteomes" id="UP001324993"/>
    </source>
</evidence>
<sequence>MNIPLIGGRKNITAIYNELQDLKRQQEVLSETYLERHPRMVENIAAIKAVERALWTAIQQASKEHEIEQSMIKDELASLENKLQEAEEEARRLESLSIEYRVLSRKVEAQREIFDQITSRFNETSITQQMNLTTIRTLDHAALPKQAIWPDIKKIGLASCMLFGCLFVSVPLALEFIDNRLKTFNDIERFVGKPVIGDIKLHKGRTDNEIATLALNDDFHFSEPFDTIYGALRLQMGNFAPPLSFVITSSVPSEGKTIVATNLAGTLAKHQFKAIIIDCDLRRPSVHRYLDIENDRGLLHWLRGDTQLADDPLADEALGISQIKAGINAYILPAGGSTKQAGPVFEEPRFDQLISKLKQHFDFVIFDTSPVGLFHDATIVADYADHTIFVARQNATNRQKVRHSIAQMDRTEAPVLGVVFNGVKNHNLATGYGYNSSGYSYSDRYSYGDHKAAKKYHAAYLEAE</sequence>
<feature type="transmembrane region" description="Helical" evidence="4">
    <location>
        <begin position="155"/>
        <end position="174"/>
    </location>
</feature>
<reference evidence="5 6" key="1">
    <citation type="submission" date="2023-11" db="EMBL/GenBank/DDBJ databases">
        <title>Coraliomargarita sp. nov., isolated from marine algae.</title>
        <authorList>
            <person name="Lee J.K."/>
            <person name="Baek J.H."/>
            <person name="Kim J.M."/>
            <person name="Choi D.G."/>
            <person name="Jeon C.O."/>
        </authorList>
    </citation>
    <scope>NUCLEOTIDE SEQUENCE [LARGE SCALE GENOMIC DNA]</scope>
    <source>
        <strain evidence="5 6">J2-16</strain>
    </source>
</reference>
<evidence type="ECO:0000256" key="1">
    <source>
        <dbReference type="ARBA" id="ARBA00022741"/>
    </source>
</evidence>
<keyword evidence="1" id="KW-0547">Nucleotide-binding</keyword>
<dbReference type="InterPro" id="IPR005702">
    <property type="entry name" value="Wzc-like_C"/>
</dbReference>
<organism evidence="5 6">
    <name type="scientific">Coraliomargarita algicola</name>
    <dbReference type="NCBI Taxonomy" id="3092156"/>
    <lineage>
        <taxon>Bacteria</taxon>
        <taxon>Pseudomonadati</taxon>
        <taxon>Verrucomicrobiota</taxon>
        <taxon>Opitutia</taxon>
        <taxon>Puniceicoccales</taxon>
        <taxon>Coraliomargaritaceae</taxon>
        <taxon>Coraliomargarita</taxon>
    </lineage>
</organism>